<evidence type="ECO:0000256" key="8">
    <source>
        <dbReference type="ARBA" id="ARBA00023004"/>
    </source>
</evidence>
<evidence type="ECO:0000256" key="7">
    <source>
        <dbReference type="ARBA" id="ARBA00023002"/>
    </source>
</evidence>
<comment type="caution">
    <text evidence="11">The sequence shown here is derived from an EMBL/GenBank/DDBJ whole genome shotgun (WGS) entry which is preliminary data.</text>
</comment>
<dbReference type="InterPro" id="IPR008775">
    <property type="entry name" value="Phytyl_CoA_dOase-like"/>
</dbReference>
<keyword evidence="8" id="KW-0408">Iron</keyword>
<keyword evidence="7" id="KW-0560">Oxidoreductase</keyword>
<dbReference type="RefSeq" id="WP_064854626.1">
    <property type="nucleotide sequence ID" value="NZ_LZIM01000082.1"/>
</dbReference>
<dbReference type="EC" id="1.14.11.55" evidence="10"/>
<comment type="subunit">
    <text evidence="4">Homodimer.</text>
</comment>
<dbReference type="Pfam" id="PF05721">
    <property type="entry name" value="PhyH"/>
    <property type="match status" value="1"/>
</dbReference>
<evidence type="ECO:0000256" key="6">
    <source>
        <dbReference type="ARBA" id="ARBA00022964"/>
    </source>
</evidence>
<sequence length="296" mass="32473">MTTAVTDHYPTRNNVTLGIEPRHDPVVWGAAANSGPLPAAEVEAFDADGFLAVDALVDADVVADLRNELDRLRADPVLAADERSICERDSGQIRSVFEVHRISPAFAALVADPRLVGPVRQLLGSEVYVHQSRVNFKPGFNGREFYWHSDFETWHAEDGMPAPRAISVSVALTENLDSNGSLMIMPGSHRWFVSCPDETPPDHYRSSLKQQEIGTPDDDSLTWMAEQHGIRQITGPPGSAVFFDSNCMHGSSSNITPYPRSNVFIVYNSVENTLVEPFGAAAPRPTFVASRTFDPV</sequence>
<dbReference type="PANTHER" id="PTHR20883">
    <property type="entry name" value="PHYTANOYL-COA DIOXYGENASE DOMAIN CONTAINING 1"/>
    <property type="match status" value="1"/>
</dbReference>
<evidence type="ECO:0000256" key="5">
    <source>
        <dbReference type="ARBA" id="ARBA00022723"/>
    </source>
</evidence>
<dbReference type="InterPro" id="IPR012774">
    <property type="entry name" value="EctD"/>
</dbReference>
<dbReference type="EMBL" id="LZIN01000038">
    <property type="protein sequence ID" value="OBG07228.1"/>
    <property type="molecule type" value="Genomic_DNA"/>
</dbReference>
<reference evidence="12" key="1">
    <citation type="submission" date="2016-06" db="EMBL/GenBank/DDBJ databases">
        <authorList>
            <person name="Sutton G."/>
            <person name="Brinkac L."/>
            <person name="Sanka R."/>
            <person name="Adams M."/>
            <person name="Lau E."/>
            <person name="Mehaffy C."/>
            <person name="Tameris M."/>
            <person name="Hatherill M."/>
            <person name="Hanekom W."/>
            <person name="Mahomed H."/>
            <person name="Mcshane H."/>
        </authorList>
    </citation>
    <scope>NUCLEOTIDE SEQUENCE [LARGE SCALE GENOMIC DNA]</scope>
    <source>
        <strain evidence="12">852014-51077_SCH5608930-a</strain>
    </source>
</reference>
<gene>
    <name evidence="11" type="ORF">A5771_06095</name>
</gene>
<evidence type="ECO:0000256" key="2">
    <source>
        <dbReference type="ARBA" id="ARBA00004063"/>
    </source>
</evidence>
<dbReference type="OrthoDB" id="2573519at2"/>
<dbReference type="AlphaFoldDB" id="A0A1A2E673"/>
<evidence type="ECO:0000256" key="4">
    <source>
        <dbReference type="ARBA" id="ARBA00011738"/>
    </source>
</evidence>
<dbReference type="Gene3D" id="2.60.120.620">
    <property type="entry name" value="q2cbj1_9rhob like domain"/>
    <property type="match status" value="1"/>
</dbReference>
<evidence type="ECO:0000256" key="9">
    <source>
        <dbReference type="ARBA" id="ARBA00049228"/>
    </source>
</evidence>
<accession>A0A1A2E673</accession>
<comment type="function">
    <text evidence="2">Involved in the biosynthesis of 5-hydroxyectoine, called compatible solute, which helps organisms to survive extreme osmotic stress by acting as a highly soluble organic osmolyte. Catalyzes the 2-oxoglutarate-dependent selective hydroxylation of L-ectoine to yield (4S,5S)-5-hydroxyectoine.</text>
</comment>
<name>A0A1A2E673_MYCSD</name>
<proteinExistence type="inferred from homology"/>
<evidence type="ECO:0000256" key="1">
    <source>
        <dbReference type="ARBA" id="ARBA00001954"/>
    </source>
</evidence>
<evidence type="ECO:0000313" key="11">
    <source>
        <dbReference type="EMBL" id="OBG07228.1"/>
    </source>
</evidence>
<evidence type="ECO:0000256" key="3">
    <source>
        <dbReference type="ARBA" id="ARBA00007851"/>
    </source>
</evidence>
<comment type="catalytic activity">
    <reaction evidence="9">
        <text>L-ectoine + 2-oxoglutarate + O2 = 5-hydroxyectoine + succinate + CO2</text>
        <dbReference type="Rhea" id="RHEA:45740"/>
        <dbReference type="ChEBI" id="CHEBI:15379"/>
        <dbReference type="ChEBI" id="CHEBI:16526"/>
        <dbReference type="ChEBI" id="CHEBI:16810"/>
        <dbReference type="ChEBI" id="CHEBI:30031"/>
        <dbReference type="ChEBI" id="CHEBI:58515"/>
        <dbReference type="ChEBI" id="CHEBI:85413"/>
        <dbReference type="EC" id="1.14.11.55"/>
    </reaction>
</comment>
<evidence type="ECO:0000313" key="12">
    <source>
        <dbReference type="Proteomes" id="UP000093985"/>
    </source>
</evidence>
<dbReference type="GO" id="GO:0005506">
    <property type="term" value="F:iron ion binding"/>
    <property type="evidence" value="ECO:0007669"/>
    <property type="project" value="UniProtKB-ARBA"/>
</dbReference>
<comment type="similarity">
    <text evidence="3">Belongs to the PhyH family. EctD subfamily.</text>
</comment>
<dbReference type="NCBIfam" id="TIGR02408">
    <property type="entry name" value="ectoine_ThpD"/>
    <property type="match status" value="1"/>
</dbReference>
<protein>
    <recommendedName>
        <fullName evidence="10">Ectoine hydroxylase</fullName>
        <ecNumber evidence="10">1.14.11.55</ecNumber>
    </recommendedName>
</protein>
<dbReference type="PANTHER" id="PTHR20883:SF48">
    <property type="entry name" value="ECTOINE DIOXYGENASE"/>
    <property type="match status" value="1"/>
</dbReference>
<dbReference type="GO" id="GO:0016706">
    <property type="term" value="F:2-oxoglutarate-dependent dioxygenase activity"/>
    <property type="evidence" value="ECO:0007669"/>
    <property type="project" value="InterPro"/>
</dbReference>
<evidence type="ECO:0000256" key="10">
    <source>
        <dbReference type="NCBIfam" id="TIGR02408"/>
    </source>
</evidence>
<dbReference type="Proteomes" id="UP000093985">
    <property type="component" value="Unassembled WGS sequence"/>
</dbReference>
<keyword evidence="6" id="KW-0223">Dioxygenase</keyword>
<keyword evidence="5" id="KW-0479">Metal-binding</keyword>
<comment type="cofactor">
    <cofactor evidence="1">
        <name>Fe(2+)</name>
        <dbReference type="ChEBI" id="CHEBI:29033"/>
    </cofactor>
</comment>
<organism evidence="11 12">
    <name type="scientific">Mycolicibacter sinensis (strain JDM601)</name>
    <name type="common">Mycobacterium sinense</name>
    <dbReference type="NCBI Taxonomy" id="875328"/>
    <lineage>
        <taxon>Bacteria</taxon>
        <taxon>Bacillati</taxon>
        <taxon>Actinomycetota</taxon>
        <taxon>Actinomycetes</taxon>
        <taxon>Mycobacteriales</taxon>
        <taxon>Mycobacteriaceae</taxon>
        <taxon>Mycolicibacter</taxon>
    </lineage>
</organism>
<dbReference type="SUPFAM" id="SSF51197">
    <property type="entry name" value="Clavaminate synthase-like"/>
    <property type="match status" value="1"/>
</dbReference>